<dbReference type="InterPro" id="IPR056884">
    <property type="entry name" value="NPHP3-like_N"/>
</dbReference>
<dbReference type="Pfam" id="PF17109">
    <property type="entry name" value="Goodbye"/>
    <property type="match status" value="1"/>
</dbReference>
<evidence type="ECO:0000259" key="4">
    <source>
        <dbReference type="Pfam" id="PF24883"/>
    </source>
</evidence>
<organism evidence="5 6">
    <name type="scientific">Xylaria bambusicola</name>
    <dbReference type="NCBI Taxonomy" id="326684"/>
    <lineage>
        <taxon>Eukaryota</taxon>
        <taxon>Fungi</taxon>
        <taxon>Dikarya</taxon>
        <taxon>Ascomycota</taxon>
        <taxon>Pezizomycotina</taxon>
        <taxon>Sordariomycetes</taxon>
        <taxon>Xylariomycetidae</taxon>
        <taxon>Xylariales</taxon>
        <taxon>Xylariaceae</taxon>
        <taxon>Xylaria</taxon>
    </lineage>
</organism>
<keyword evidence="6" id="KW-1185">Reference proteome</keyword>
<evidence type="ECO:0000313" key="6">
    <source>
        <dbReference type="Proteomes" id="UP001305414"/>
    </source>
</evidence>
<dbReference type="PANTHER" id="PTHR10039">
    <property type="entry name" value="AMELOGENIN"/>
    <property type="match status" value="1"/>
</dbReference>
<reference evidence="5 6" key="1">
    <citation type="submission" date="2023-10" db="EMBL/GenBank/DDBJ databases">
        <title>Draft genome sequence of Xylaria bambusicola isolate GMP-LS, the root and basal stem rot pathogen of sugarcane in Indonesia.</title>
        <authorList>
            <person name="Selvaraj P."/>
            <person name="Muralishankar V."/>
            <person name="Muruganantham S."/>
            <person name="Sp S."/>
            <person name="Haryani S."/>
            <person name="Lau K.J.X."/>
            <person name="Naqvi N.I."/>
        </authorList>
    </citation>
    <scope>NUCLEOTIDE SEQUENCE [LARGE SCALE GENOMIC DNA]</scope>
    <source>
        <strain evidence="5">GMP-LS</strain>
    </source>
</reference>
<protein>
    <recommendedName>
        <fullName evidence="7">Fungal STAND N-terminal Goodbye domain-containing protein</fullName>
    </recommendedName>
</protein>
<feature type="domain" description="Fungal STAND N-terminal Goodbye" evidence="3">
    <location>
        <begin position="52"/>
        <end position="161"/>
    </location>
</feature>
<feature type="region of interest" description="Disordered" evidence="2">
    <location>
        <begin position="1"/>
        <end position="29"/>
    </location>
</feature>
<dbReference type="PANTHER" id="PTHR10039:SF17">
    <property type="entry name" value="FUNGAL STAND N-TERMINAL GOODBYE DOMAIN-CONTAINING PROTEIN-RELATED"/>
    <property type="match status" value="1"/>
</dbReference>
<dbReference type="EMBL" id="JAWHQM010000003">
    <property type="protein sequence ID" value="KAK5626050.1"/>
    <property type="molecule type" value="Genomic_DNA"/>
</dbReference>
<dbReference type="InterPro" id="IPR031350">
    <property type="entry name" value="Goodbye_dom"/>
</dbReference>
<keyword evidence="1" id="KW-0677">Repeat</keyword>
<accession>A0AAN7U5Z2</accession>
<name>A0AAN7U5Z2_9PEZI</name>
<evidence type="ECO:0000256" key="2">
    <source>
        <dbReference type="SAM" id="MobiDB-lite"/>
    </source>
</evidence>
<feature type="domain" description="Nephrocystin 3-like N-terminal" evidence="4">
    <location>
        <begin position="302"/>
        <end position="473"/>
    </location>
</feature>
<comment type="caution">
    <text evidence="5">The sequence shown here is derived from an EMBL/GenBank/DDBJ whole genome shotgun (WGS) entry which is preliminary data.</text>
</comment>
<evidence type="ECO:0000313" key="5">
    <source>
        <dbReference type="EMBL" id="KAK5626050.1"/>
    </source>
</evidence>
<dbReference type="Pfam" id="PF24883">
    <property type="entry name" value="NPHP3_N"/>
    <property type="match status" value="1"/>
</dbReference>
<evidence type="ECO:0000256" key="1">
    <source>
        <dbReference type="ARBA" id="ARBA00022737"/>
    </source>
</evidence>
<dbReference type="AlphaFoldDB" id="A0AAN7U5Z2"/>
<dbReference type="Proteomes" id="UP001305414">
    <property type="component" value="Unassembled WGS sequence"/>
</dbReference>
<feature type="compositionally biased region" description="Low complexity" evidence="2">
    <location>
        <begin position="14"/>
        <end position="28"/>
    </location>
</feature>
<sequence length="1037" mass="118548">MADLGQPVGMAPATLQSSTTGISTSSESTKIDLADQKEIEAIWKEVHVKVIELAGGDPKKVQQTLTIDDVLNYVDRVQKADEKKSEKYGEFKDVIGKTLQCIGTIGGIVTDGVSNVFAPAGMCYNALTFVVQAWQGYEGTFANLAELLEKCMEFFERLQSYQGRMDGRLTRLASQNLKLFVEICSRTIKLRKKHTRFLRFTQQLFLNDDGVQDLLGMMDRLNSKEAMLVGAQTYRLVSDSAGDVKLILETQREQKREDEAKRWRRSIAKALGFPGTTLDNDGEPVPSWQRAFDTRLNSLVEGTGTWWKANDAFSHWATAKYPEESIFVLSGTGGTGKTSMMANTIKSIRRLSQEAPSSRVVAAYYFADGDKRKADDEDESTCLQRVSRTLLWQLATSYEAMTKSVASAVERAPHFDGALDLWEQLFFTNRELQNSNTTFYIFIDTLDPELVPLLQKHSNLADKSKVRVFLTGRPELVEGYLSPADDITYAELPIIRHNRPDVKKYINSQMDTMQMLRDATRPGISEWRQVILNELQDKCEGDYFKLNTSLTALSKVDLTEDIREVLRDAGKPRKDQITAELRRLNNNRTLKEIREINEIILWIDKGRRYFSIEMMDAILSVKHRRPIIEPQSDPQLPTLRRQVSNTLVKVSEVEEPAALSTLSLLPLAHKLREKYPIFCVTDSGAVDWRNPEIRNQIPTLEVQEDGIPNGNGKLSSRLQVIQESEVNIVRHFLTTVCPEELFKRFAFEEFFQEKLGARLKEFIHLDPDNADAKIALTCLTILTDEELRKQEALRQYAMYWLLEHLQAVDLAVADRKLKAQVGPLLIRLFTTDCGIDSLFWCFDANVSMKTWEQGEAEYIREARIEWVYSTAGVHEVERWLNDSSVTKYITDEADLKFVSDVKSSPARLHEVILMRAARRMATHLFFKVEFLKRHFLAATCFLRGYLARLEGKTMPDDPNVYRDGKWEGYEDWEGTKFSSRELERIEAWARKELLANKFTPAQESLWEIHGALQAFQLCDNEDEKSEISQRRAKKALN</sequence>
<evidence type="ECO:0008006" key="7">
    <source>
        <dbReference type="Google" id="ProtNLM"/>
    </source>
</evidence>
<proteinExistence type="predicted"/>
<gene>
    <name evidence="5" type="ORF">RRF57_001765</name>
</gene>
<evidence type="ECO:0000259" key="3">
    <source>
        <dbReference type="Pfam" id="PF17109"/>
    </source>
</evidence>